<dbReference type="EMBL" id="JACHMK010000001">
    <property type="protein sequence ID" value="MBB6334512.1"/>
    <property type="molecule type" value="Genomic_DNA"/>
</dbReference>
<gene>
    <name evidence="2" type="ORF">HD592_001077</name>
</gene>
<proteinExistence type="predicted"/>
<name>A0A923E533_9ACTO</name>
<feature type="transmembrane region" description="Helical" evidence="1">
    <location>
        <begin position="256"/>
        <end position="276"/>
    </location>
</feature>
<dbReference type="Proteomes" id="UP000617426">
    <property type="component" value="Unassembled WGS sequence"/>
</dbReference>
<keyword evidence="1" id="KW-0812">Transmembrane</keyword>
<keyword evidence="1" id="KW-0472">Membrane</keyword>
<evidence type="ECO:0000256" key="1">
    <source>
        <dbReference type="SAM" id="Phobius"/>
    </source>
</evidence>
<feature type="transmembrane region" description="Helical" evidence="1">
    <location>
        <begin position="12"/>
        <end position="29"/>
    </location>
</feature>
<feature type="transmembrane region" description="Helical" evidence="1">
    <location>
        <begin position="141"/>
        <end position="162"/>
    </location>
</feature>
<dbReference type="Pfam" id="PF07690">
    <property type="entry name" value="MFS_1"/>
    <property type="match status" value="1"/>
</dbReference>
<evidence type="ECO:0000313" key="3">
    <source>
        <dbReference type="Proteomes" id="UP000617426"/>
    </source>
</evidence>
<dbReference type="InterPro" id="IPR052524">
    <property type="entry name" value="MFS_Cyanate_Porter"/>
</dbReference>
<accession>A0A923E533</accession>
<protein>
    <submittedName>
        <fullName evidence="2">CP family cyanate transporter-like MFS transporter</fullName>
    </submittedName>
</protein>
<feature type="transmembrane region" description="Helical" evidence="1">
    <location>
        <begin position="354"/>
        <end position="372"/>
    </location>
</feature>
<dbReference type="SUPFAM" id="SSF103473">
    <property type="entry name" value="MFS general substrate transporter"/>
    <property type="match status" value="1"/>
</dbReference>
<dbReference type="RefSeq" id="WP_184452407.1">
    <property type="nucleotide sequence ID" value="NZ_JACHMK010000001.1"/>
</dbReference>
<dbReference type="InterPro" id="IPR011701">
    <property type="entry name" value="MFS"/>
</dbReference>
<feature type="transmembrane region" description="Helical" evidence="1">
    <location>
        <begin position="216"/>
        <end position="236"/>
    </location>
</feature>
<keyword evidence="3" id="KW-1185">Reference proteome</keyword>
<feature type="transmembrane region" description="Helical" evidence="1">
    <location>
        <begin position="49"/>
        <end position="70"/>
    </location>
</feature>
<dbReference type="PANTHER" id="PTHR23523:SF2">
    <property type="entry name" value="2-NITROIMIDAZOLE TRANSPORTER"/>
    <property type="match status" value="1"/>
</dbReference>
<feature type="transmembrane region" description="Helical" evidence="1">
    <location>
        <begin position="378"/>
        <end position="397"/>
    </location>
</feature>
<dbReference type="GO" id="GO:0022857">
    <property type="term" value="F:transmembrane transporter activity"/>
    <property type="evidence" value="ECO:0007669"/>
    <property type="project" value="InterPro"/>
</dbReference>
<dbReference type="PANTHER" id="PTHR23523">
    <property type="match status" value="1"/>
</dbReference>
<feature type="transmembrane region" description="Helical" evidence="1">
    <location>
        <begin position="313"/>
        <end position="333"/>
    </location>
</feature>
<organism evidence="2 3">
    <name type="scientific">Schaalia hyovaginalis</name>
    <dbReference type="NCBI Taxonomy" id="29316"/>
    <lineage>
        <taxon>Bacteria</taxon>
        <taxon>Bacillati</taxon>
        <taxon>Actinomycetota</taxon>
        <taxon>Actinomycetes</taxon>
        <taxon>Actinomycetales</taxon>
        <taxon>Actinomycetaceae</taxon>
        <taxon>Schaalia</taxon>
    </lineage>
</organism>
<evidence type="ECO:0000313" key="2">
    <source>
        <dbReference type="EMBL" id="MBB6334512.1"/>
    </source>
</evidence>
<feature type="transmembrane region" description="Helical" evidence="1">
    <location>
        <begin position="82"/>
        <end position="101"/>
    </location>
</feature>
<feature type="transmembrane region" description="Helical" evidence="1">
    <location>
        <begin position="288"/>
        <end position="307"/>
    </location>
</feature>
<dbReference type="InterPro" id="IPR036259">
    <property type="entry name" value="MFS_trans_sf"/>
</dbReference>
<sequence length="409" mass="41548">MNDEDTPAPSRAFVPLSTLMAFIAVLTISPSMRAGATSLGPVLDAIETAYGIGQIGSGILSALPCLVFAAVGAPAVPLATRFGLTPTLVGGMLISTIGLALRPYVTGYAAFIALSVAALIGPALANVIVPAWVKLHKAGRAVLLLSVYGTLLPLGGAAGSALSAPIAGADGAQWRTALVIWAPLAALAVAVWAWAQRLTGRDIPPIAAPHGGTRASLLRSPTALALMTMFGLQSFNAYVQFGQLPVILASLGIERATAGAMVAAINLWAMLGGLLIPKVVDTSTHLPLIAGSFGIITASGYLGLLLAPLAAPWLWICLLAIGGFAFPLGIALIPARARTAATTARLSGMVQPGAYLLAAIGPIAVGILLESTGSTTHVLWLLIGVALLMGAIGVRAARPGYVDDDMERG</sequence>
<dbReference type="Gene3D" id="1.20.1250.20">
    <property type="entry name" value="MFS general substrate transporter like domains"/>
    <property type="match status" value="1"/>
</dbReference>
<keyword evidence="1" id="KW-1133">Transmembrane helix</keyword>
<dbReference type="AlphaFoldDB" id="A0A923E533"/>
<reference evidence="2" key="1">
    <citation type="submission" date="2020-08" db="EMBL/GenBank/DDBJ databases">
        <title>Sequencing the genomes of 1000 actinobacteria strains.</title>
        <authorList>
            <person name="Klenk H.-P."/>
        </authorList>
    </citation>
    <scope>NUCLEOTIDE SEQUENCE</scope>
    <source>
        <strain evidence="2">DSM 10695</strain>
    </source>
</reference>
<comment type="caution">
    <text evidence="2">The sequence shown here is derived from an EMBL/GenBank/DDBJ whole genome shotgun (WGS) entry which is preliminary data.</text>
</comment>
<feature type="transmembrane region" description="Helical" evidence="1">
    <location>
        <begin position="107"/>
        <end position="129"/>
    </location>
</feature>
<feature type="transmembrane region" description="Helical" evidence="1">
    <location>
        <begin position="174"/>
        <end position="195"/>
    </location>
</feature>